<keyword evidence="4 6" id="KW-1133">Transmembrane helix</keyword>
<sequence length="806" mass="90526">MFKLNLKIALRNLFKNKVYAAINIGGLAIGLTAFVLLLLFVNHESSYDKWSPELKNVYQVREYHDFFTPDNKAYWQQRSESRIATVLKEKIPQFKYVTKASEGWGDGYSVKIDRNNPVIVKDIVDADSLFFKVFPYEFIDGDELTAINAPNTIVLKQSVAIQLFGTDKVIGRQLKLVRWRSDEGNLMTVTGVVKDPSTAESLAFNAITHTGERDTDPDQISNSNYTGIYVRAEKFLDTNVLNKSLLNVYVDYKKALLKARGTTYNEFYKEKNRKAGLKILPISEVYSTPSFSENWLAKIKPIIALSIFLLIISVINFVNLATAQSVQRAKEVGVKKVLGAYKKQLVLQFLMEAAIQTLTALFITIILVELLLPAFSNHFNVQLSFWHSDQLLSIISQLFGLFILITLLAGFYPAMVLAKYNPVKVLKGNYESGFGGIALRNGLVVLQFIIAVTFIIGIGVMYKQNHYMASKDLGFDRDKLINISTNYETGDSFVESIKRIPSVKYVATTTQVMGNTFNTSRELTFNNQKFDVNAVTVTMDALPALGVKVVTGRIFAKEYAQDTINSVVLNQSAANLLGKNLVGKTFTSGPKNDVFQVVGVIKDYNNESFEKAVLPTIYKVTHLGGSSNTNNLLVRFDNDHYQSAIKTIEAEWKKVYPDFPMIYTSVEDAFLKELKPSLRLMQIVVLFSIISVVLSLLGLFALSTFMAKRRTKEIAIRKILGASDLQIINMLNKSFMILVVSANLISWPIAFILTKKWLEGFAYRIDMPFWPFAIATLTSVIIAVFTVSLQARKAAVNNPVDALKYE</sequence>
<feature type="transmembrane region" description="Helical" evidence="6">
    <location>
        <begin position="769"/>
        <end position="789"/>
    </location>
</feature>
<feature type="transmembrane region" description="Helical" evidence="6">
    <location>
        <begin position="735"/>
        <end position="754"/>
    </location>
</feature>
<keyword evidence="5 6" id="KW-0472">Membrane</keyword>
<protein>
    <submittedName>
        <fullName evidence="9">ABC transporter permease</fullName>
    </submittedName>
</protein>
<dbReference type="Pfam" id="PF12704">
    <property type="entry name" value="MacB_PCD"/>
    <property type="match status" value="2"/>
</dbReference>
<keyword evidence="3 6" id="KW-0812">Transmembrane</keyword>
<gene>
    <name evidence="9" type="ORF">EZ428_09730</name>
</gene>
<evidence type="ECO:0000313" key="10">
    <source>
        <dbReference type="Proteomes" id="UP000292884"/>
    </source>
</evidence>
<evidence type="ECO:0000313" key="9">
    <source>
        <dbReference type="EMBL" id="TCC92005.1"/>
    </source>
</evidence>
<feature type="transmembrane region" description="Helical" evidence="6">
    <location>
        <begin position="392"/>
        <end position="417"/>
    </location>
</feature>
<feature type="transmembrane region" description="Helical" evidence="6">
    <location>
        <begin position="20"/>
        <end position="41"/>
    </location>
</feature>
<dbReference type="PANTHER" id="PTHR30572:SF18">
    <property type="entry name" value="ABC-TYPE MACROLIDE FAMILY EXPORT SYSTEM PERMEASE COMPONENT 2"/>
    <property type="match status" value="1"/>
</dbReference>
<evidence type="ECO:0000256" key="6">
    <source>
        <dbReference type="SAM" id="Phobius"/>
    </source>
</evidence>
<keyword evidence="10" id="KW-1185">Reference proteome</keyword>
<evidence type="ECO:0000256" key="5">
    <source>
        <dbReference type="ARBA" id="ARBA00023136"/>
    </source>
</evidence>
<feature type="transmembrane region" description="Helical" evidence="6">
    <location>
        <begin position="302"/>
        <end position="324"/>
    </location>
</feature>
<evidence type="ECO:0000256" key="4">
    <source>
        <dbReference type="ARBA" id="ARBA00022989"/>
    </source>
</evidence>
<dbReference type="RefSeq" id="WP_131552946.1">
    <property type="nucleotide sequence ID" value="NZ_SJSK01000002.1"/>
</dbReference>
<comment type="caution">
    <text evidence="9">The sequence shown here is derived from an EMBL/GenBank/DDBJ whole genome shotgun (WGS) entry which is preliminary data.</text>
</comment>
<dbReference type="GO" id="GO:0005886">
    <property type="term" value="C:plasma membrane"/>
    <property type="evidence" value="ECO:0007669"/>
    <property type="project" value="UniProtKB-SubCell"/>
</dbReference>
<dbReference type="InterPro" id="IPR050250">
    <property type="entry name" value="Macrolide_Exporter_MacB"/>
</dbReference>
<dbReference type="InterPro" id="IPR025857">
    <property type="entry name" value="MacB_PCD"/>
</dbReference>
<dbReference type="Proteomes" id="UP000292884">
    <property type="component" value="Unassembled WGS sequence"/>
</dbReference>
<evidence type="ECO:0000256" key="3">
    <source>
        <dbReference type="ARBA" id="ARBA00022692"/>
    </source>
</evidence>
<feature type="transmembrane region" description="Helical" evidence="6">
    <location>
        <begin position="680"/>
        <end position="702"/>
    </location>
</feature>
<feature type="domain" description="ABC3 transporter permease C-terminal" evidence="7">
    <location>
        <begin position="686"/>
        <end position="795"/>
    </location>
</feature>
<feature type="transmembrane region" description="Helical" evidence="6">
    <location>
        <begin position="345"/>
        <end position="372"/>
    </location>
</feature>
<comment type="subcellular location">
    <subcellularLocation>
        <location evidence="1">Cell membrane</location>
        <topology evidence="1">Multi-pass membrane protein</topology>
    </subcellularLocation>
</comment>
<evidence type="ECO:0000259" key="7">
    <source>
        <dbReference type="Pfam" id="PF02687"/>
    </source>
</evidence>
<accession>A0A4R0MXM0</accession>
<dbReference type="Pfam" id="PF02687">
    <property type="entry name" value="FtsX"/>
    <property type="match status" value="2"/>
</dbReference>
<dbReference type="EMBL" id="SJSK01000002">
    <property type="protein sequence ID" value="TCC92005.1"/>
    <property type="molecule type" value="Genomic_DNA"/>
</dbReference>
<feature type="domain" description="MacB-like periplasmic core" evidence="8">
    <location>
        <begin position="447"/>
        <end position="639"/>
    </location>
</feature>
<organism evidence="9 10">
    <name type="scientific">Pedobacter frigiditerrae</name>
    <dbReference type="NCBI Taxonomy" id="2530452"/>
    <lineage>
        <taxon>Bacteria</taxon>
        <taxon>Pseudomonadati</taxon>
        <taxon>Bacteroidota</taxon>
        <taxon>Sphingobacteriia</taxon>
        <taxon>Sphingobacteriales</taxon>
        <taxon>Sphingobacteriaceae</taxon>
        <taxon>Pedobacter</taxon>
    </lineage>
</organism>
<dbReference type="GO" id="GO:0022857">
    <property type="term" value="F:transmembrane transporter activity"/>
    <property type="evidence" value="ECO:0007669"/>
    <property type="project" value="TreeGrafter"/>
</dbReference>
<keyword evidence="2" id="KW-1003">Cell membrane</keyword>
<evidence type="ECO:0000256" key="1">
    <source>
        <dbReference type="ARBA" id="ARBA00004651"/>
    </source>
</evidence>
<proteinExistence type="predicted"/>
<dbReference type="PANTHER" id="PTHR30572">
    <property type="entry name" value="MEMBRANE COMPONENT OF TRANSPORTER-RELATED"/>
    <property type="match status" value="1"/>
</dbReference>
<evidence type="ECO:0000256" key="2">
    <source>
        <dbReference type="ARBA" id="ARBA00022475"/>
    </source>
</evidence>
<feature type="domain" description="ABC3 transporter permease C-terminal" evidence="7">
    <location>
        <begin position="304"/>
        <end position="422"/>
    </location>
</feature>
<dbReference type="OrthoDB" id="1451596at2"/>
<dbReference type="AlphaFoldDB" id="A0A4R0MXM0"/>
<dbReference type="InterPro" id="IPR003838">
    <property type="entry name" value="ABC3_permease_C"/>
</dbReference>
<feature type="transmembrane region" description="Helical" evidence="6">
    <location>
        <begin position="438"/>
        <end position="462"/>
    </location>
</feature>
<reference evidence="9 10" key="1">
    <citation type="submission" date="2019-02" db="EMBL/GenBank/DDBJ databases">
        <title>Pedobacter sp. RP-1-13 sp. nov., isolated from Arctic soil.</title>
        <authorList>
            <person name="Dahal R.H."/>
        </authorList>
    </citation>
    <scope>NUCLEOTIDE SEQUENCE [LARGE SCALE GENOMIC DNA]</scope>
    <source>
        <strain evidence="9 10">RP-1-13</strain>
    </source>
</reference>
<evidence type="ECO:0000259" key="8">
    <source>
        <dbReference type="Pfam" id="PF12704"/>
    </source>
</evidence>
<name>A0A4R0MXM0_9SPHI</name>
<feature type="domain" description="MacB-like periplasmic core" evidence="8">
    <location>
        <begin position="21"/>
        <end position="235"/>
    </location>
</feature>